<dbReference type="Proteomes" id="UP000572635">
    <property type="component" value="Unassembled WGS sequence"/>
</dbReference>
<evidence type="ECO:0000313" key="2">
    <source>
        <dbReference type="EMBL" id="MBB5432357.1"/>
    </source>
</evidence>
<comment type="caution">
    <text evidence="2">The sequence shown here is derived from an EMBL/GenBank/DDBJ whole genome shotgun (WGS) entry which is preliminary data.</text>
</comment>
<accession>A0A7W8VDK7</accession>
<name>A0A7W8VDK7_9ACTN</name>
<protein>
    <submittedName>
        <fullName evidence="2">Uncharacterized protein</fullName>
    </submittedName>
</protein>
<evidence type="ECO:0000313" key="3">
    <source>
        <dbReference type="Proteomes" id="UP000572635"/>
    </source>
</evidence>
<reference evidence="2 3" key="1">
    <citation type="submission" date="2020-08" db="EMBL/GenBank/DDBJ databases">
        <title>Sequencing the genomes of 1000 actinobacteria strains.</title>
        <authorList>
            <person name="Klenk H.-P."/>
        </authorList>
    </citation>
    <scope>NUCLEOTIDE SEQUENCE [LARGE SCALE GENOMIC DNA]</scope>
    <source>
        <strain evidence="2 3">DSM 44551</strain>
    </source>
</reference>
<dbReference type="AlphaFoldDB" id="A0A7W8VDK7"/>
<evidence type="ECO:0000256" key="1">
    <source>
        <dbReference type="SAM" id="MobiDB-lite"/>
    </source>
</evidence>
<feature type="compositionally biased region" description="Pro residues" evidence="1">
    <location>
        <begin position="91"/>
        <end position="101"/>
    </location>
</feature>
<keyword evidence="3" id="KW-1185">Reference proteome</keyword>
<feature type="region of interest" description="Disordered" evidence="1">
    <location>
        <begin position="1"/>
        <end position="110"/>
    </location>
</feature>
<sequence length="142" mass="15423">MNPPTPRTRRAPAREHVREVLSAPRGGRFNRARPYAPLRTPTQPDRPASITASAPGPAERGALPPWLHRLHAELAPDIARTADVAGRTRPHPSPPRPPAPRPAADTPRRPPFLLRHAGTGDIAYHCTVIGMFLLSHLLGLLG</sequence>
<organism evidence="2 3">
    <name type="scientific">Nocardiopsis composta</name>
    <dbReference type="NCBI Taxonomy" id="157465"/>
    <lineage>
        <taxon>Bacteria</taxon>
        <taxon>Bacillati</taxon>
        <taxon>Actinomycetota</taxon>
        <taxon>Actinomycetes</taxon>
        <taxon>Streptosporangiales</taxon>
        <taxon>Nocardiopsidaceae</taxon>
        <taxon>Nocardiopsis</taxon>
    </lineage>
</organism>
<gene>
    <name evidence="2" type="ORF">HDA36_002441</name>
</gene>
<dbReference type="RefSeq" id="WP_184391934.1">
    <property type="nucleotide sequence ID" value="NZ_BAAAJD010000042.1"/>
</dbReference>
<dbReference type="EMBL" id="JACHDB010000001">
    <property type="protein sequence ID" value="MBB5432357.1"/>
    <property type="molecule type" value="Genomic_DNA"/>
</dbReference>
<proteinExistence type="predicted"/>